<dbReference type="InterPro" id="IPR050172">
    <property type="entry name" value="SsuD_RutA_monooxygenase"/>
</dbReference>
<dbReference type="Proteomes" id="UP000638263">
    <property type="component" value="Unassembled WGS sequence"/>
</dbReference>
<evidence type="ECO:0000256" key="1">
    <source>
        <dbReference type="ARBA" id="ARBA00022630"/>
    </source>
</evidence>
<dbReference type="AlphaFoldDB" id="A0A917RL32"/>
<evidence type="ECO:0000256" key="3">
    <source>
        <dbReference type="ARBA" id="ARBA00023002"/>
    </source>
</evidence>
<dbReference type="Gene3D" id="3.20.20.30">
    <property type="entry name" value="Luciferase-like domain"/>
    <property type="match status" value="1"/>
</dbReference>
<name>A0A917RL32_9NOCA</name>
<feature type="domain" description="Luciferase-like" evidence="5">
    <location>
        <begin position="22"/>
        <end position="228"/>
    </location>
</feature>
<dbReference type="Pfam" id="PF00296">
    <property type="entry name" value="Bac_luciferase"/>
    <property type="match status" value="1"/>
</dbReference>
<evidence type="ECO:0000256" key="4">
    <source>
        <dbReference type="ARBA" id="ARBA00023033"/>
    </source>
</evidence>
<evidence type="ECO:0000313" key="6">
    <source>
        <dbReference type="EMBL" id="GGL13753.1"/>
    </source>
</evidence>
<evidence type="ECO:0000259" key="5">
    <source>
        <dbReference type="Pfam" id="PF00296"/>
    </source>
</evidence>
<sequence length="312" mass="33771">MSLQFTIEYPLERHGYVAEFRQPGNLARVVHAAEEAGFGAIAFSEHPAPSRKWLESGGHHTFDSVAALGFCAAASTRLRLITNLLVLPYRNPWLNAKAMATLDQLSAGRLIAIAGTGYLKSEFAALGVDFEERNALFDEAVELITRAWSGEPVTFEGRHFTAREQQLQPPPVQPHVPLWIGGNSKLSRRRVAKYGYGWAPMLGRGGPANSALRTAALNSVDELAAAIDEVHADLRRNNRDIETIDVQVEAPGETAAGGVPELGRHLDELGALAEAGVTWSLVHLPGASVEAALDAIRHYGEQVISVFDAEGR</sequence>
<dbReference type="InterPro" id="IPR019921">
    <property type="entry name" value="Lucif-like_OxRdtase_Rv2161c"/>
</dbReference>
<keyword evidence="3" id="KW-0560">Oxidoreductase</keyword>
<dbReference type="SUPFAM" id="SSF51679">
    <property type="entry name" value="Bacterial luciferase-like"/>
    <property type="match status" value="1"/>
</dbReference>
<protein>
    <submittedName>
        <fullName evidence="6">LLM class F420-dependent oxidoreductase</fullName>
    </submittedName>
</protein>
<accession>A0A917RL32</accession>
<reference evidence="6" key="2">
    <citation type="submission" date="2020-09" db="EMBL/GenBank/DDBJ databases">
        <authorList>
            <person name="Sun Q."/>
            <person name="Zhou Y."/>
        </authorList>
    </citation>
    <scope>NUCLEOTIDE SEQUENCE</scope>
    <source>
        <strain evidence="6">CGMCC 4.3508</strain>
    </source>
</reference>
<keyword evidence="4" id="KW-0503">Monooxygenase</keyword>
<dbReference type="PANTHER" id="PTHR42847">
    <property type="entry name" value="ALKANESULFONATE MONOOXYGENASE"/>
    <property type="match status" value="1"/>
</dbReference>
<dbReference type="RefSeq" id="WP_062997515.1">
    <property type="nucleotide sequence ID" value="NZ_BMMH01000005.1"/>
</dbReference>
<dbReference type="PANTHER" id="PTHR42847:SF4">
    <property type="entry name" value="ALKANESULFONATE MONOOXYGENASE-RELATED"/>
    <property type="match status" value="1"/>
</dbReference>
<keyword evidence="7" id="KW-1185">Reference proteome</keyword>
<dbReference type="InterPro" id="IPR036661">
    <property type="entry name" value="Luciferase-like_sf"/>
</dbReference>
<keyword evidence="1" id="KW-0285">Flavoprotein</keyword>
<evidence type="ECO:0000313" key="7">
    <source>
        <dbReference type="Proteomes" id="UP000638263"/>
    </source>
</evidence>
<gene>
    <name evidence="6" type="ORF">GCM10011588_30220</name>
</gene>
<proteinExistence type="predicted"/>
<dbReference type="NCBIfam" id="TIGR03619">
    <property type="entry name" value="F420_Rv2161c"/>
    <property type="match status" value="1"/>
</dbReference>
<dbReference type="EMBL" id="BMMH01000005">
    <property type="protein sequence ID" value="GGL13753.1"/>
    <property type="molecule type" value="Genomic_DNA"/>
</dbReference>
<evidence type="ECO:0000256" key="2">
    <source>
        <dbReference type="ARBA" id="ARBA00022643"/>
    </source>
</evidence>
<reference evidence="6" key="1">
    <citation type="journal article" date="2014" name="Int. J. Syst. Evol. Microbiol.">
        <title>Complete genome sequence of Corynebacterium casei LMG S-19264T (=DSM 44701T), isolated from a smear-ripened cheese.</title>
        <authorList>
            <consortium name="US DOE Joint Genome Institute (JGI-PGF)"/>
            <person name="Walter F."/>
            <person name="Albersmeier A."/>
            <person name="Kalinowski J."/>
            <person name="Ruckert C."/>
        </authorList>
    </citation>
    <scope>NUCLEOTIDE SEQUENCE</scope>
    <source>
        <strain evidence="6">CGMCC 4.3508</strain>
    </source>
</reference>
<keyword evidence="2" id="KW-0288">FMN</keyword>
<dbReference type="GO" id="GO:0046306">
    <property type="term" value="P:alkanesulfonate catabolic process"/>
    <property type="evidence" value="ECO:0007669"/>
    <property type="project" value="TreeGrafter"/>
</dbReference>
<organism evidence="6 7">
    <name type="scientific">Nocardia jinanensis</name>
    <dbReference type="NCBI Taxonomy" id="382504"/>
    <lineage>
        <taxon>Bacteria</taxon>
        <taxon>Bacillati</taxon>
        <taxon>Actinomycetota</taxon>
        <taxon>Actinomycetes</taxon>
        <taxon>Mycobacteriales</taxon>
        <taxon>Nocardiaceae</taxon>
        <taxon>Nocardia</taxon>
    </lineage>
</organism>
<dbReference type="InterPro" id="IPR011251">
    <property type="entry name" value="Luciferase-like_dom"/>
</dbReference>
<dbReference type="GO" id="GO:0008726">
    <property type="term" value="F:alkanesulfonate monooxygenase activity"/>
    <property type="evidence" value="ECO:0007669"/>
    <property type="project" value="TreeGrafter"/>
</dbReference>
<comment type="caution">
    <text evidence="6">The sequence shown here is derived from an EMBL/GenBank/DDBJ whole genome shotgun (WGS) entry which is preliminary data.</text>
</comment>